<feature type="domain" description="Peptidase M28" evidence="1">
    <location>
        <begin position="113"/>
        <end position="323"/>
    </location>
</feature>
<comment type="caution">
    <text evidence="2">The sequence shown here is derived from an EMBL/GenBank/DDBJ whole genome shotgun (WGS) entry which is preliminary data.</text>
</comment>
<dbReference type="InterPro" id="IPR045175">
    <property type="entry name" value="M28_fam"/>
</dbReference>
<protein>
    <submittedName>
        <fullName evidence="2">M28 family metallopeptidase</fullName>
    </submittedName>
</protein>
<gene>
    <name evidence="2" type="ORF">RM519_11530</name>
</gene>
<dbReference type="EMBL" id="JAVRHV010000006">
    <property type="protein sequence ID" value="MDT0553880.1"/>
    <property type="molecule type" value="Genomic_DNA"/>
</dbReference>
<evidence type="ECO:0000259" key="1">
    <source>
        <dbReference type="Pfam" id="PF04389"/>
    </source>
</evidence>
<evidence type="ECO:0000313" key="2">
    <source>
        <dbReference type="EMBL" id="MDT0553880.1"/>
    </source>
</evidence>
<accession>A0ABU2Y6Q8</accession>
<dbReference type="Pfam" id="PF04389">
    <property type="entry name" value="Peptidase_M28"/>
    <property type="match status" value="1"/>
</dbReference>
<dbReference type="CDD" id="cd05660">
    <property type="entry name" value="M28_like_PA"/>
    <property type="match status" value="1"/>
</dbReference>
<dbReference type="SUPFAM" id="SSF53187">
    <property type="entry name" value="Zn-dependent exopeptidases"/>
    <property type="match status" value="1"/>
</dbReference>
<name>A0ABU2Y6Q8_9FLAO</name>
<dbReference type="RefSeq" id="WP_311593966.1">
    <property type="nucleotide sequence ID" value="NZ_JAVRHV010000006.1"/>
</dbReference>
<dbReference type="Gene3D" id="3.40.630.10">
    <property type="entry name" value="Zn peptidases"/>
    <property type="match status" value="1"/>
</dbReference>
<dbReference type="PANTHER" id="PTHR12147">
    <property type="entry name" value="METALLOPEPTIDASE M28 FAMILY MEMBER"/>
    <property type="match status" value="1"/>
</dbReference>
<dbReference type="PANTHER" id="PTHR12147:SF26">
    <property type="entry name" value="PEPTIDASE M28 DOMAIN-CONTAINING PROTEIN"/>
    <property type="match status" value="1"/>
</dbReference>
<reference evidence="2 3" key="1">
    <citation type="submission" date="2023-09" db="EMBL/GenBank/DDBJ databases">
        <authorList>
            <person name="Rey-Velasco X."/>
        </authorList>
    </citation>
    <scope>NUCLEOTIDE SEQUENCE [LARGE SCALE GENOMIC DNA]</scope>
    <source>
        <strain evidence="2 3">P050</strain>
    </source>
</reference>
<dbReference type="InterPro" id="IPR007484">
    <property type="entry name" value="Peptidase_M28"/>
</dbReference>
<dbReference type="Proteomes" id="UP001252186">
    <property type="component" value="Unassembled WGS sequence"/>
</dbReference>
<dbReference type="PROSITE" id="PS51257">
    <property type="entry name" value="PROKAR_LIPOPROTEIN"/>
    <property type="match status" value="1"/>
</dbReference>
<keyword evidence="3" id="KW-1185">Reference proteome</keyword>
<sequence length="351" mass="39478">MNKYTLLVAGIMMLAACKTSKEITSSELNSDSIIIKQYANTINTTDVKKHVFTLASDEFEGRKTGEKGQKLAAKYLADQYQEFGLTGNPTTNDYYQVVPVEALNNKSAFASENVIGFIEGTERPEEIVVITSHYDHEGIKNGYIYNGADDNASGTSAVLEIAEAFAEAKKNGHGPKRSLLFINFTGEEKGLLGSKYFAESSLFPLENMVAGLNIDMIGRVSTEKEGKSDYIYVIGADRLSSELHTINEEANKAYANLDLDYTYNAEDDKNRYYYRSDHYNFAKNNIPVIFYFNGVHEDYHQPTDTAEKIDLKLLTKRAQLIFYTAWELANRDNRIIVDKGIEEDLVQNTED</sequence>
<organism evidence="2 3">
    <name type="scientific">Urechidicola vernalis</name>
    <dbReference type="NCBI Taxonomy" id="3075600"/>
    <lineage>
        <taxon>Bacteria</taxon>
        <taxon>Pseudomonadati</taxon>
        <taxon>Bacteroidota</taxon>
        <taxon>Flavobacteriia</taxon>
        <taxon>Flavobacteriales</taxon>
        <taxon>Flavobacteriaceae</taxon>
        <taxon>Urechidicola</taxon>
    </lineage>
</organism>
<proteinExistence type="predicted"/>
<evidence type="ECO:0000313" key="3">
    <source>
        <dbReference type="Proteomes" id="UP001252186"/>
    </source>
</evidence>